<accession>A0AAN9A2U2</accession>
<feature type="compositionally biased region" description="Polar residues" evidence="1">
    <location>
        <begin position="995"/>
        <end position="1020"/>
    </location>
</feature>
<name>A0AAN9A2U2_HALRR</name>
<feature type="non-terminal residue" evidence="2">
    <location>
        <position position="1"/>
    </location>
</feature>
<protein>
    <submittedName>
        <fullName evidence="2">Uncharacterized protein</fullName>
    </submittedName>
</protein>
<dbReference type="AlphaFoldDB" id="A0AAN9A2U2"/>
<feature type="region of interest" description="Disordered" evidence="1">
    <location>
        <begin position="902"/>
        <end position="953"/>
    </location>
</feature>
<feature type="region of interest" description="Disordered" evidence="1">
    <location>
        <begin position="25"/>
        <end position="55"/>
    </location>
</feature>
<comment type="caution">
    <text evidence="2">The sequence shown here is derived from an EMBL/GenBank/DDBJ whole genome shotgun (WGS) entry which is preliminary data.</text>
</comment>
<gene>
    <name evidence="2" type="ORF">SK128_015508</name>
</gene>
<reference evidence="2 3" key="1">
    <citation type="submission" date="2023-11" db="EMBL/GenBank/DDBJ databases">
        <title>Halocaridina rubra genome assembly.</title>
        <authorList>
            <person name="Smith C."/>
        </authorList>
    </citation>
    <scope>NUCLEOTIDE SEQUENCE [LARGE SCALE GENOMIC DNA]</scope>
    <source>
        <strain evidence="2">EP-1</strain>
        <tissue evidence="2">Whole</tissue>
    </source>
</reference>
<sequence length="1020" mass="110877">PTHPPSRCYYYCAYDGEVYCCGDDSRPSEYKSSDKKTLSTISVKLPDPPKSDKQQPYIKNVTIGIDSSEPLPNYIRLPLNLLQWPASSPIHDSIPGDPPDNQPLSPSTINQIVDGETLSETESSGEDSSLFSPLSSLLAFMDFSAIDLPSMEFPPIFPGFQARTPKPEESHSTTEIPSIVAPLPKSEGPVLENLVHEIKFSNNQKREADSSSSEHEDNISEPSIWLPILTKTPALNEVSRTKPASFHNLPSGTVISVHKPSTFLSSLASGGPIVIDDDTKIKSIDLSDRLVLNSQVNQPTSPTLIQSPQQYPTLHSHDFTQSFVEQPAPSLPLPINSHPYSLLEPYPPNSPFAPVKPPAVVGDFISGFAPMPAEPLSYDMIPPSYDMVPPPLPKPRIPPPQPDFDVNELDELLNSIFCECEEDENGNIKEECECGDLQDLVLVFPPKPLEPYIFVPLSALPSKHSSDSIPPVLYREQVVPVLTDSVQNEGTPNTANEPTNPVLEVIKAPKPHQSFNISPLKSTEVLPVQSAVHTATNPVQAGYGHYAPVQQSFGVSSNPAIPLHGSPYPIRHLHGIHKPIHSFHGIKKPINHVYRPYLPTSPIYNAARPVVHNAYVAQRPIATSYTGPKFTKPAFSASSAPLQRPLSSPPIFEVEQVASQPNFQSPPTVNTQLFSFSFPDDIDLESTEDDSDEQLSKELFSEEVLSKETDSSEILDLDFLSDEIFDDDDNDDDEQIFSPIPTVNILENNPTIGNLKTLSIQDQLTRLPHIEGLDTIPKDINKQEGQKNEHSQTVSKNSKNQAPQILSTLGTVSSSPTSSLFISSTNSPLTPLQHPHAIQNPINALPHPSNLLGKPAVGIPLPPQTTLPKQQVTNNFQKVQSLANAAPLPVVSHGILSTRPQTFSTNPSFNASPNTASFPTIGIQSTRPQSSLAKSPSFPKNLPTPVSSSHSVVNAIPPVTPQALPSFKPQRLALSDLLASSSLSALQNSISSQQPSHITFSSRHSSTADSQTFASTSSDS</sequence>
<keyword evidence="3" id="KW-1185">Reference proteome</keyword>
<evidence type="ECO:0000313" key="2">
    <source>
        <dbReference type="EMBL" id="KAK7078486.1"/>
    </source>
</evidence>
<evidence type="ECO:0000256" key="1">
    <source>
        <dbReference type="SAM" id="MobiDB-lite"/>
    </source>
</evidence>
<feature type="region of interest" description="Disordered" evidence="1">
    <location>
        <begin position="159"/>
        <end position="183"/>
    </location>
</feature>
<feature type="compositionally biased region" description="Polar residues" evidence="1">
    <location>
        <begin position="902"/>
        <end position="934"/>
    </location>
</feature>
<feature type="compositionally biased region" description="Basic and acidic residues" evidence="1">
    <location>
        <begin position="25"/>
        <end position="37"/>
    </location>
</feature>
<proteinExistence type="predicted"/>
<dbReference type="EMBL" id="JAXCGZ010007805">
    <property type="protein sequence ID" value="KAK7078486.1"/>
    <property type="molecule type" value="Genomic_DNA"/>
</dbReference>
<dbReference type="Proteomes" id="UP001381693">
    <property type="component" value="Unassembled WGS sequence"/>
</dbReference>
<feature type="region of interest" description="Disordered" evidence="1">
    <location>
        <begin position="986"/>
        <end position="1020"/>
    </location>
</feature>
<evidence type="ECO:0000313" key="3">
    <source>
        <dbReference type="Proteomes" id="UP001381693"/>
    </source>
</evidence>
<organism evidence="2 3">
    <name type="scientific">Halocaridina rubra</name>
    <name type="common">Hawaiian red shrimp</name>
    <dbReference type="NCBI Taxonomy" id="373956"/>
    <lineage>
        <taxon>Eukaryota</taxon>
        <taxon>Metazoa</taxon>
        <taxon>Ecdysozoa</taxon>
        <taxon>Arthropoda</taxon>
        <taxon>Crustacea</taxon>
        <taxon>Multicrustacea</taxon>
        <taxon>Malacostraca</taxon>
        <taxon>Eumalacostraca</taxon>
        <taxon>Eucarida</taxon>
        <taxon>Decapoda</taxon>
        <taxon>Pleocyemata</taxon>
        <taxon>Caridea</taxon>
        <taxon>Atyoidea</taxon>
        <taxon>Atyidae</taxon>
        <taxon>Halocaridina</taxon>
    </lineage>
</organism>